<comment type="caution">
    <text evidence="1">The sequence shown here is derived from an EMBL/GenBank/DDBJ whole genome shotgun (WGS) entry which is preliminary data.</text>
</comment>
<evidence type="ECO:0000313" key="1">
    <source>
        <dbReference type="EMBL" id="GJJ71050.1"/>
    </source>
</evidence>
<protein>
    <recommendedName>
        <fullName evidence="3">DUF1749 domain-containing protein</fullName>
    </recommendedName>
</protein>
<keyword evidence="2" id="KW-1185">Reference proteome</keyword>
<dbReference type="InterPro" id="IPR029058">
    <property type="entry name" value="AB_hydrolase_fold"/>
</dbReference>
<dbReference type="PANTHER" id="PTHR31591:SF1">
    <property type="entry name" value="UPF0613 PROTEIN PB24D3.06C"/>
    <property type="match status" value="1"/>
</dbReference>
<proteinExistence type="predicted"/>
<dbReference type="OrthoDB" id="10034502at2759"/>
<gene>
    <name evidence="1" type="ORF">EMPS_03400</name>
</gene>
<dbReference type="Proteomes" id="UP000827284">
    <property type="component" value="Unassembled WGS sequence"/>
</dbReference>
<reference evidence="1" key="1">
    <citation type="submission" date="2021-11" db="EMBL/GenBank/DDBJ databases">
        <authorList>
            <person name="Herlambang A."/>
            <person name="Guo Y."/>
            <person name="Takashima Y."/>
            <person name="Nishizawa T."/>
        </authorList>
    </citation>
    <scope>NUCLEOTIDE SEQUENCE</scope>
    <source>
        <strain evidence="1">E1425</strain>
    </source>
</reference>
<dbReference type="Pfam" id="PF08538">
    <property type="entry name" value="DUF1749"/>
    <property type="match status" value="1"/>
</dbReference>
<sequence>MILQGTLSTYNPQTRLTMFESGPQHSSTSVLFIGGLMDGYNAVPYLPLLNEALANELGVSLIQVMLSSSHAGYGTATLMEDVWELDALLTYLREQRNKTRIFIIGHSTGSQDAIKYVTYGKNQSVVKGIVLQGAVSDREFLSSSVENYGKYLRLAQRMINDGNGQELMVREVDVAPITANRFFSLAAVGGDDDMFSSDIPFEALHALFKEVKMPLIMVHSGKDEYIPSRVNKEKLYTQLAKASPTCLGAVVLPEADHVISDQPSQITFCKAVVEFIQRVVVDLDRLEQSQQQSFDELSL</sequence>
<organism evidence="1 2">
    <name type="scientific">Entomortierella parvispora</name>
    <dbReference type="NCBI Taxonomy" id="205924"/>
    <lineage>
        <taxon>Eukaryota</taxon>
        <taxon>Fungi</taxon>
        <taxon>Fungi incertae sedis</taxon>
        <taxon>Mucoromycota</taxon>
        <taxon>Mortierellomycotina</taxon>
        <taxon>Mortierellomycetes</taxon>
        <taxon>Mortierellales</taxon>
        <taxon>Mortierellaceae</taxon>
        <taxon>Entomortierella</taxon>
    </lineage>
</organism>
<dbReference type="PANTHER" id="PTHR31591">
    <property type="entry name" value="UPF0613 PROTEIN PB24D3.06C"/>
    <property type="match status" value="1"/>
</dbReference>
<reference evidence="1" key="2">
    <citation type="journal article" date="2022" name="Microbiol. Resour. Announc.">
        <title>Whole-Genome Sequence of Entomortierella parvispora E1425, a Mucoromycotan Fungus Associated with Burkholderiaceae-Related Endosymbiotic Bacteria.</title>
        <authorList>
            <person name="Herlambang A."/>
            <person name="Guo Y."/>
            <person name="Takashima Y."/>
            <person name="Narisawa K."/>
            <person name="Ohta H."/>
            <person name="Nishizawa T."/>
        </authorList>
    </citation>
    <scope>NUCLEOTIDE SEQUENCE</scope>
    <source>
        <strain evidence="1">E1425</strain>
    </source>
</reference>
<dbReference type="AlphaFoldDB" id="A0A9P3LUU8"/>
<dbReference type="Gene3D" id="3.40.50.1820">
    <property type="entry name" value="alpha/beta hydrolase"/>
    <property type="match status" value="1"/>
</dbReference>
<name>A0A9P3LUU8_9FUNG</name>
<evidence type="ECO:0008006" key="3">
    <source>
        <dbReference type="Google" id="ProtNLM"/>
    </source>
</evidence>
<evidence type="ECO:0000313" key="2">
    <source>
        <dbReference type="Proteomes" id="UP000827284"/>
    </source>
</evidence>
<dbReference type="SUPFAM" id="SSF53474">
    <property type="entry name" value="alpha/beta-Hydrolases"/>
    <property type="match status" value="1"/>
</dbReference>
<dbReference type="InterPro" id="IPR013744">
    <property type="entry name" value="SidJ"/>
</dbReference>
<dbReference type="EMBL" id="BQFW01000004">
    <property type="protein sequence ID" value="GJJ71050.1"/>
    <property type="molecule type" value="Genomic_DNA"/>
</dbReference>
<accession>A0A9P3LUU8</accession>